<gene>
    <name evidence="1" type="ORF">g.1269</name>
</gene>
<sequence>NQLTAPHNLQVQPYATALDESMIASLAAQHELAAQADGSRLEYFVPVPSSGGQLPVQVPHSLYPYDHYLQAVATMSNKDQTGAIYQAGFQAGMNIVQQQLATSGET</sequence>
<evidence type="ECO:0000313" key="1">
    <source>
        <dbReference type="EMBL" id="JAQ00096.1"/>
    </source>
</evidence>
<feature type="non-terminal residue" evidence="1">
    <location>
        <position position="106"/>
    </location>
</feature>
<proteinExistence type="predicted"/>
<feature type="non-terminal residue" evidence="1">
    <location>
        <position position="1"/>
    </location>
</feature>
<accession>A0A146KY88</accession>
<dbReference type="AlphaFoldDB" id="A0A146KY88"/>
<dbReference type="EMBL" id="GDHC01018533">
    <property type="protein sequence ID" value="JAQ00096.1"/>
    <property type="molecule type" value="Transcribed_RNA"/>
</dbReference>
<name>A0A146KY88_LYGHE</name>
<reference evidence="1" key="1">
    <citation type="journal article" date="2016" name="Gigascience">
        <title>De novo construction of an expanded transcriptome assembly for the western tarnished plant bug, Lygus hesperus.</title>
        <authorList>
            <person name="Tassone E.E."/>
            <person name="Geib S.M."/>
            <person name="Hall B."/>
            <person name="Fabrick J.A."/>
            <person name="Brent C.S."/>
            <person name="Hull J.J."/>
        </authorList>
    </citation>
    <scope>NUCLEOTIDE SEQUENCE</scope>
</reference>
<organism evidence="1">
    <name type="scientific">Lygus hesperus</name>
    <name type="common">Western plant bug</name>
    <dbReference type="NCBI Taxonomy" id="30085"/>
    <lineage>
        <taxon>Eukaryota</taxon>
        <taxon>Metazoa</taxon>
        <taxon>Ecdysozoa</taxon>
        <taxon>Arthropoda</taxon>
        <taxon>Hexapoda</taxon>
        <taxon>Insecta</taxon>
        <taxon>Pterygota</taxon>
        <taxon>Neoptera</taxon>
        <taxon>Paraneoptera</taxon>
        <taxon>Hemiptera</taxon>
        <taxon>Heteroptera</taxon>
        <taxon>Panheteroptera</taxon>
        <taxon>Cimicomorpha</taxon>
        <taxon>Miridae</taxon>
        <taxon>Mirini</taxon>
        <taxon>Lygus</taxon>
    </lineage>
</organism>
<protein>
    <submittedName>
        <fullName evidence="1">Uncharacterized protein</fullName>
    </submittedName>
</protein>